<sequence>MAFDAALAAAPKTETKPTKWQRFKVDLWLTDLNLTETGIMKHTQHEAESDQFTKDMEIIGQIREDGKRSGIVAYRKELWKDGKDMKRRLVIKLFSENMRWRGTMELMMGRSLQLSIGARGVPVTAFSMNLSRSKQLIQLERSAQKWPLFPEKFSFFIETSRGPRFYRLRRNVIGIGADYTLYDDKNRKIGSLDHRIINLGGSWKVKLDAAHSYAALESVLQMFCTMLRFNGAVRRHVSHEVEMVSRGRAVRELDHQESDLYQNPRRRR</sequence>
<reference evidence="1 2" key="1">
    <citation type="journal article" date="2014" name="Antonie Van Leeuwenhoek">
        <title>Hyphomonas beringensis sp. nov. and Hyphomonas chukchiensis sp. nov., isolated from surface seawater of the Bering Sea and Chukchi Sea.</title>
        <authorList>
            <person name="Li C."/>
            <person name="Lai Q."/>
            <person name="Li G."/>
            <person name="Dong C."/>
            <person name="Wang J."/>
            <person name="Liao Y."/>
            <person name="Shao Z."/>
        </authorList>
    </citation>
    <scope>NUCLEOTIDE SEQUENCE [LARGE SCALE GENOMIC DNA]</scope>
    <source>
        <strain evidence="1 2">VP2</strain>
    </source>
</reference>
<dbReference type="EMBL" id="ARYJ01000016">
    <property type="protein sequence ID" value="KCZ83872.1"/>
    <property type="molecule type" value="Genomic_DNA"/>
</dbReference>
<accession>A0A059F6G8</accession>
<dbReference type="Proteomes" id="UP000024816">
    <property type="component" value="Unassembled WGS sequence"/>
</dbReference>
<protein>
    <submittedName>
        <fullName evidence="1">Uncharacterized protein</fullName>
    </submittedName>
</protein>
<comment type="caution">
    <text evidence="1">The sequence shown here is derived from an EMBL/GenBank/DDBJ whole genome shotgun (WGS) entry which is preliminary data.</text>
</comment>
<name>A0A059F6G8_9PROT</name>
<dbReference type="OrthoDB" id="7616636at2"/>
<keyword evidence="2" id="KW-1185">Reference proteome</keyword>
<dbReference type="eggNOG" id="ENOG5033RH3">
    <property type="taxonomic scope" value="Bacteria"/>
</dbReference>
<organism evidence="1 2">
    <name type="scientific">Hyphomonas jannaschiana VP2</name>
    <dbReference type="NCBI Taxonomy" id="1280952"/>
    <lineage>
        <taxon>Bacteria</taxon>
        <taxon>Pseudomonadati</taxon>
        <taxon>Pseudomonadota</taxon>
        <taxon>Alphaproteobacteria</taxon>
        <taxon>Hyphomonadales</taxon>
        <taxon>Hyphomonadaceae</taxon>
        <taxon>Hyphomonas</taxon>
    </lineage>
</organism>
<evidence type="ECO:0000313" key="2">
    <source>
        <dbReference type="Proteomes" id="UP000024816"/>
    </source>
</evidence>
<dbReference type="RefSeq" id="WP_051597811.1">
    <property type="nucleotide sequence ID" value="NZ_ARYJ01000016.1"/>
</dbReference>
<dbReference type="PATRIC" id="fig|1280952.3.peg.3265"/>
<evidence type="ECO:0000313" key="1">
    <source>
        <dbReference type="EMBL" id="KCZ83872.1"/>
    </source>
</evidence>
<gene>
    <name evidence="1" type="ORF">HJA_16315</name>
</gene>
<proteinExistence type="predicted"/>
<dbReference type="AlphaFoldDB" id="A0A059F6G8"/>